<dbReference type="EMBL" id="UAUX01000008">
    <property type="protein sequence ID" value="SPZ98492.1"/>
    <property type="molecule type" value="Genomic_DNA"/>
</dbReference>
<evidence type="ECO:0000256" key="6">
    <source>
        <dbReference type="ARBA" id="ARBA00023160"/>
    </source>
</evidence>
<evidence type="ECO:0000256" key="4">
    <source>
        <dbReference type="ARBA" id="ARBA00022832"/>
    </source>
</evidence>
<keyword evidence="7" id="KW-0963">Cytoplasm</keyword>
<evidence type="ECO:0000313" key="11">
    <source>
        <dbReference type="EMBL" id="SPZ98492.1"/>
    </source>
</evidence>
<dbReference type="GO" id="GO:0000035">
    <property type="term" value="F:acyl binding"/>
    <property type="evidence" value="ECO:0007669"/>
    <property type="project" value="TreeGrafter"/>
</dbReference>
<evidence type="ECO:0000256" key="2">
    <source>
        <dbReference type="ARBA" id="ARBA00022516"/>
    </source>
</evidence>
<dbReference type="AlphaFoldDB" id="A0A2X2JX83"/>
<dbReference type="InterPro" id="IPR003231">
    <property type="entry name" value="ACP"/>
</dbReference>
<evidence type="ECO:0000256" key="5">
    <source>
        <dbReference type="ARBA" id="ARBA00023098"/>
    </source>
</evidence>
<dbReference type="SUPFAM" id="SSF47336">
    <property type="entry name" value="ACP-like"/>
    <property type="match status" value="1"/>
</dbReference>
<evidence type="ECO:0000256" key="1">
    <source>
        <dbReference type="ARBA" id="ARBA00022450"/>
    </source>
</evidence>
<dbReference type="InterPro" id="IPR036736">
    <property type="entry name" value="ACP-like_sf"/>
</dbReference>
<comment type="PTM">
    <text evidence="9">4'-phosphopantetheine is transferred from CoA to a specific serine of apo-ACP by acpS.</text>
</comment>
<organism evidence="11 12">
    <name type="scientific">Staphylococcus aureus</name>
    <dbReference type="NCBI Taxonomy" id="1280"/>
    <lineage>
        <taxon>Bacteria</taxon>
        <taxon>Bacillati</taxon>
        <taxon>Bacillota</taxon>
        <taxon>Bacilli</taxon>
        <taxon>Bacillales</taxon>
        <taxon>Staphylococcaceae</taxon>
        <taxon>Staphylococcus</taxon>
    </lineage>
</organism>
<comment type="pathway">
    <text evidence="7 9">Lipid metabolism; fatty acid biosynthesis.</text>
</comment>
<dbReference type="GO" id="GO:0009245">
    <property type="term" value="P:lipid A biosynthetic process"/>
    <property type="evidence" value="ECO:0007669"/>
    <property type="project" value="TreeGrafter"/>
</dbReference>
<keyword evidence="6 7" id="KW-0275">Fatty acid biosynthesis</keyword>
<keyword evidence="5 7" id="KW-0443">Lipid metabolism</keyword>
<feature type="modified residue" description="O-(pantetheine 4'-phosphoryl)serine" evidence="7">
    <location>
        <position position="36"/>
    </location>
</feature>
<keyword evidence="2 7" id="KW-0444">Lipid biosynthesis</keyword>
<reference evidence="11 12" key="1">
    <citation type="submission" date="2018-06" db="EMBL/GenBank/DDBJ databases">
        <authorList>
            <consortium name="Pathogen Informatics"/>
            <person name="Doyle S."/>
        </authorList>
    </citation>
    <scope>NUCLEOTIDE SEQUENCE [LARGE SCALE GENOMIC DNA]</scope>
    <source>
        <strain evidence="11 12">NCTC7878</strain>
    </source>
</reference>
<gene>
    <name evidence="11" type="primary">hmrB</name>
    <name evidence="7" type="synonym">acpP</name>
    <name evidence="11" type="ORF">NCTC7878_01888</name>
</gene>
<feature type="domain" description="Carrier" evidence="10">
    <location>
        <begin position="1"/>
        <end position="76"/>
    </location>
</feature>
<keyword evidence="1 7" id="KW-0596">Phosphopantetheine</keyword>
<comment type="PTM">
    <text evidence="7">4'-phosphopantetheine is transferred from CoA to a specific serine of apo-ACP by AcpS. This modification is essential for activity because fatty acids are bound in thioester linkage to the sulfhydryl of the prosthetic group.</text>
</comment>
<comment type="function">
    <text evidence="7 9">Carrier of the growing fatty acid chain in fatty acid biosynthesis.</text>
</comment>
<dbReference type="PANTHER" id="PTHR20863">
    <property type="entry name" value="ACYL CARRIER PROTEIN"/>
    <property type="match status" value="1"/>
</dbReference>
<protein>
    <recommendedName>
        <fullName evidence="7 8">Acyl carrier protein</fullName>
        <shortName evidence="7">ACP</shortName>
    </recommendedName>
</protein>
<dbReference type="GO" id="GO:0005829">
    <property type="term" value="C:cytosol"/>
    <property type="evidence" value="ECO:0007669"/>
    <property type="project" value="TreeGrafter"/>
</dbReference>
<evidence type="ECO:0000256" key="8">
    <source>
        <dbReference type="NCBIfam" id="TIGR00517"/>
    </source>
</evidence>
<dbReference type="GO" id="GO:0016020">
    <property type="term" value="C:membrane"/>
    <property type="evidence" value="ECO:0007669"/>
    <property type="project" value="GOC"/>
</dbReference>
<evidence type="ECO:0000256" key="9">
    <source>
        <dbReference type="RuleBase" id="RU003545"/>
    </source>
</evidence>
<evidence type="ECO:0000259" key="10">
    <source>
        <dbReference type="PROSITE" id="PS50075"/>
    </source>
</evidence>
<dbReference type="UniPathway" id="UPA00094"/>
<dbReference type="Gene3D" id="1.10.1200.10">
    <property type="entry name" value="ACP-like"/>
    <property type="match status" value="1"/>
</dbReference>
<evidence type="ECO:0000313" key="12">
    <source>
        <dbReference type="Proteomes" id="UP000249913"/>
    </source>
</evidence>
<proteinExistence type="inferred from homology"/>
<evidence type="ECO:0000256" key="3">
    <source>
        <dbReference type="ARBA" id="ARBA00022553"/>
    </source>
</evidence>
<dbReference type="NCBIfam" id="NF002150">
    <property type="entry name" value="PRK00982.1-4"/>
    <property type="match status" value="1"/>
</dbReference>
<dbReference type="GO" id="GO:0000036">
    <property type="term" value="F:acyl carrier activity"/>
    <property type="evidence" value="ECO:0007669"/>
    <property type="project" value="UniProtKB-UniRule"/>
</dbReference>
<comment type="similarity">
    <text evidence="7">Belongs to the acyl carrier protein (ACP) family.</text>
</comment>
<dbReference type="Pfam" id="PF00550">
    <property type="entry name" value="PP-binding"/>
    <property type="match status" value="1"/>
</dbReference>
<keyword evidence="3 7" id="KW-0597">Phosphoprotein</keyword>
<dbReference type="Proteomes" id="UP000249913">
    <property type="component" value="Unassembled WGS sequence"/>
</dbReference>
<evidence type="ECO:0000256" key="7">
    <source>
        <dbReference type="HAMAP-Rule" id="MF_01217"/>
    </source>
</evidence>
<dbReference type="PROSITE" id="PS00012">
    <property type="entry name" value="PHOSPHOPANTETHEINE"/>
    <property type="match status" value="1"/>
</dbReference>
<name>A0A2X2JX83_STAAU</name>
<dbReference type="PANTHER" id="PTHR20863:SF76">
    <property type="entry name" value="CARRIER DOMAIN-CONTAINING PROTEIN"/>
    <property type="match status" value="1"/>
</dbReference>
<accession>A0A2X2JX83</accession>
<dbReference type="NCBIfam" id="NF002148">
    <property type="entry name" value="PRK00982.1-2"/>
    <property type="match status" value="1"/>
</dbReference>
<dbReference type="PROSITE" id="PS50075">
    <property type="entry name" value="CARRIER"/>
    <property type="match status" value="1"/>
</dbReference>
<dbReference type="InterPro" id="IPR009081">
    <property type="entry name" value="PP-bd_ACP"/>
</dbReference>
<dbReference type="InterPro" id="IPR006162">
    <property type="entry name" value="Ppantetheine_attach_site"/>
</dbReference>
<keyword evidence="4 7" id="KW-0276">Fatty acid metabolism</keyword>
<dbReference type="HAMAP" id="MF_01217">
    <property type="entry name" value="Acyl_carrier"/>
    <property type="match status" value="1"/>
</dbReference>
<comment type="subcellular location">
    <subcellularLocation>
        <location evidence="7">Cytoplasm</location>
    </subcellularLocation>
</comment>
<dbReference type="NCBIfam" id="TIGR00517">
    <property type="entry name" value="acyl_carrier"/>
    <property type="match status" value="1"/>
</dbReference>
<sequence length="97" mass="11024">MENFDKVKDIIVDRLGVDADKVTEDASFKDDLGADSLDIAELVMELEDEFGTEIPDEEAEKSTLLVMLLNLLTVLKNNKSYIWVVSIVDSVFFFNYQ</sequence>